<sequence>MGNRWKIFSGQTRPRYYILQEIGCEISIDEVIEAIVDGMSWEEYIGESWREMGSDWDCYGPTTLIDKCIQFEGDEQDAVDNYHLDIQIKEEVDVNLEEFYPEKTDLDDGDNNLGEDNFFLHAYGFEKGDWDYEAFEISENFNPKFIKPVFKENSVAGIVSHYLYNDKNSDTNIEIYGDFIESRGAVGGEINLLANTNKGLNKIWDLDDIRSEMEEKNLDSTNEEDVRNHLISLYDIKE</sequence>
<protein>
    <submittedName>
        <fullName evidence="1">Uncharacterized protein</fullName>
    </submittedName>
</protein>
<evidence type="ECO:0000313" key="1">
    <source>
        <dbReference type="EMBL" id="SVD76244.1"/>
    </source>
</evidence>
<organism evidence="1">
    <name type="scientific">marine metagenome</name>
    <dbReference type="NCBI Taxonomy" id="408172"/>
    <lineage>
        <taxon>unclassified sequences</taxon>
        <taxon>metagenomes</taxon>
        <taxon>ecological metagenomes</taxon>
    </lineage>
</organism>
<proteinExistence type="predicted"/>
<reference evidence="1" key="1">
    <citation type="submission" date="2018-05" db="EMBL/GenBank/DDBJ databases">
        <authorList>
            <person name="Lanie J.A."/>
            <person name="Ng W.-L."/>
            <person name="Kazmierczak K.M."/>
            <person name="Andrzejewski T.M."/>
            <person name="Davidsen T.M."/>
            <person name="Wayne K.J."/>
            <person name="Tettelin H."/>
            <person name="Glass J.I."/>
            <person name="Rusch D."/>
            <person name="Podicherti R."/>
            <person name="Tsui H.-C.T."/>
            <person name="Winkler M.E."/>
        </authorList>
    </citation>
    <scope>NUCLEOTIDE SEQUENCE</scope>
</reference>
<dbReference type="AlphaFoldDB" id="A0A382XZA8"/>
<accession>A0A382XZA8</accession>
<gene>
    <name evidence="1" type="ORF">METZ01_LOCUS429098</name>
</gene>
<name>A0A382XZA8_9ZZZZ</name>
<dbReference type="EMBL" id="UINC01171596">
    <property type="protein sequence ID" value="SVD76244.1"/>
    <property type="molecule type" value="Genomic_DNA"/>
</dbReference>